<evidence type="ECO:0000256" key="1">
    <source>
        <dbReference type="ARBA" id="ARBA00004370"/>
    </source>
</evidence>
<reference evidence="11" key="3">
    <citation type="submission" date="2019-08" db="EMBL/GenBank/DDBJ databases">
        <authorList>
            <consortium name="Photinus pyralis genome working group"/>
            <person name="Fallon T.R."/>
            <person name="Sander Lower S.E."/>
            <person name="Weng J.-K."/>
        </authorList>
    </citation>
    <scope>NUCLEOTIDE SEQUENCE</scope>
    <source>
        <strain evidence="11">1611_PpyrPB1</strain>
        <tissue evidence="11">Whole body</tissue>
    </source>
</reference>
<name>A0A1Y1L5U7_PHOPY</name>
<dbReference type="Proteomes" id="UP000327044">
    <property type="component" value="Unassembled WGS sequence"/>
</dbReference>
<keyword evidence="3" id="KW-0812">Transmembrane</keyword>
<keyword evidence="12" id="KW-1185">Reference proteome</keyword>
<accession>A0A1Y1L5U7</accession>
<dbReference type="AlphaFoldDB" id="A0A1Y1L5U7"/>
<keyword evidence="5 8" id="KW-0408">Iron</keyword>
<evidence type="ECO:0000256" key="7">
    <source>
        <dbReference type="ARBA" id="ARBA00038168"/>
    </source>
</evidence>
<reference evidence="11 12" key="2">
    <citation type="journal article" date="2018" name="Elife">
        <title>Firefly genomes illuminate parallel origins of bioluminescence in beetles.</title>
        <authorList>
            <person name="Fallon T.R."/>
            <person name="Lower S.E."/>
            <person name="Chang C.H."/>
            <person name="Bessho-Uehara M."/>
            <person name="Martin G.J."/>
            <person name="Bewick A.J."/>
            <person name="Behringer M."/>
            <person name="Debat H.J."/>
            <person name="Wong I."/>
            <person name="Day J.C."/>
            <person name="Suvorov A."/>
            <person name="Silva C.J."/>
            <person name="Stanger-Hall K.F."/>
            <person name="Hall D.W."/>
            <person name="Schmitz R.J."/>
            <person name="Nelson D.R."/>
            <person name="Lewis S.M."/>
            <person name="Shigenobu S."/>
            <person name="Bybee S.M."/>
            <person name="Larracuente A.M."/>
            <person name="Oba Y."/>
            <person name="Weng J.K."/>
        </authorList>
    </citation>
    <scope>NUCLEOTIDE SEQUENCE [LARGE SCALE GENOMIC DNA]</scope>
    <source>
        <strain evidence="11">1611_PpyrPB1</strain>
        <tissue evidence="11">Whole body</tissue>
    </source>
</reference>
<feature type="domain" description="Cytochrome b5 heme-binding" evidence="9">
    <location>
        <begin position="30"/>
        <end position="106"/>
    </location>
</feature>
<dbReference type="GO" id="GO:0016020">
    <property type="term" value="C:membrane"/>
    <property type="evidence" value="ECO:0007669"/>
    <property type="project" value="UniProtKB-SubCell"/>
</dbReference>
<dbReference type="Gene3D" id="3.10.120.10">
    <property type="entry name" value="Cytochrome b5-like heme/steroid binding domain"/>
    <property type="match status" value="1"/>
</dbReference>
<evidence type="ECO:0000256" key="3">
    <source>
        <dbReference type="ARBA" id="ARBA00022692"/>
    </source>
</evidence>
<organism evidence="10">
    <name type="scientific">Photinus pyralis</name>
    <name type="common">Common eastern firefly</name>
    <name type="synonym">Lampyris pyralis</name>
    <dbReference type="NCBI Taxonomy" id="7054"/>
    <lineage>
        <taxon>Eukaryota</taxon>
        <taxon>Metazoa</taxon>
        <taxon>Ecdysozoa</taxon>
        <taxon>Arthropoda</taxon>
        <taxon>Hexapoda</taxon>
        <taxon>Insecta</taxon>
        <taxon>Pterygota</taxon>
        <taxon>Neoptera</taxon>
        <taxon>Endopterygota</taxon>
        <taxon>Coleoptera</taxon>
        <taxon>Polyphaga</taxon>
        <taxon>Elateriformia</taxon>
        <taxon>Elateroidea</taxon>
        <taxon>Lampyridae</taxon>
        <taxon>Lampyrinae</taxon>
        <taxon>Photinus</taxon>
    </lineage>
</organism>
<dbReference type="GO" id="GO:0020037">
    <property type="term" value="F:heme binding"/>
    <property type="evidence" value="ECO:0007669"/>
    <property type="project" value="UniProtKB-UniRule"/>
</dbReference>
<dbReference type="InterPro" id="IPR018506">
    <property type="entry name" value="Cyt_B5_heme-BS"/>
</dbReference>
<dbReference type="FunFam" id="3.10.120.10:FF:000002">
    <property type="entry name" value="Cytochrome b5 type B"/>
    <property type="match status" value="1"/>
</dbReference>
<reference evidence="10" key="1">
    <citation type="journal article" date="2016" name="Sci. Rep.">
        <title>Molecular characterization of firefly nuptial gifts: a multi-omics approach sheds light on postcopulatory sexual selection.</title>
        <authorList>
            <person name="Al-Wathiqui N."/>
            <person name="Fallon T.R."/>
            <person name="South A."/>
            <person name="Weng J.K."/>
            <person name="Lewis S.M."/>
        </authorList>
    </citation>
    <scope>NUCLEOTIDE SEQUENCE</scope>
</reference>
<protein>
    <recommendedName>
        <fullName evidence="9">Cytochrome b5 heme-binding domain-containing protein</fullName>
    </recommendedName>
</protein>
<comment type="subcellular location">
    <subcellularLocation>
        <location evidence="1">Membrane</location>
    </subcellularLocation>
</comment>
<sequence>MAQLQTLTNSQIEPIRFTSRVKLSTSLPGERIITLEEVSWHDNISDCWIVIYDRVYDVTDFLREHPGGHDVLLDYAGRDGTCAFRGSGHSKAACEALKEYLIGELPMTERLFRKPDGLKLIDIPK</sequence>
<dbReference type="PROSITE" id="PS00191">
    <property type="entry name" value="CYTOCHROME_B5_1"/>
    <property type="match status" value="1"/>
</dbReference>
<evidence type="ECO:0000259" key="9">
    <source>
        <dbReference type="PROSITE" id="PS50255"/>
    </source>
</evidence>
<dbReference type="SUPFAM" id="SSF55856">
    <property type="entry name" value="Cytochrome b5-like heme/steroid binding domain"/>
    <property type="match status" value="1"/>
</dbReference>
<evidence type="ECO:0000256" key="4">
    <source>
        <dbReference type="ARBA" id="ARBA00022723"/>
    </source>
</evidence>
<dbReference type="GO" id="GO:0046872">
    <property type="term" value="F:metal ion binding"/>
    <property type="evidence" value="ECO:0007669"/>
    <property type="project" value="UniProtKB-UniRule"/>
</dbReference>
<dbReference type="InParanoid" id="A0A1Y1L5U7"/>
<proteinExistence type="inferred from homology"/>
<dbReference type="InterPro" id="IPR001199">
    <property type="entry name" value="Cyt_B5-like_heme/steroid-bd"/>
</dbReference>
<evidence type="ECO:0000256" key="2">
    <source>
        <dbReference type="ARBA" id="ARBA00022617"/>
    </source>
</evidence>
<evidence type="ECO:0000256" key="6">
    <source>
        <dbReference type="ARBA" id="ARBA00023136"/>
    </source>
</evidence>
<evidence type="ECO:0000313" key="10">
    <source>
        <dbReference type="EMBL" id="JAV69049.1"/>
    </source>
</evidence>
<evidence type="ECO:0000313" key="11">
    <source>
        <dbReference type="EMBL" id="KAB0804952.1"/>
    </source>
</evidence>
<comment type="similarity">
    <text evidence="7 8">Belongs to the cytochrome b5 family.</text>
</comment>
<evidence type="ECO:0000313" key="12">
    <source>
        <dbReference type="Proteomes" id="UP000327044"/>
    </source>
</evidence>
<keyword evidence="2 8" id="KW-0349">Heme</keyword>
<keyword evidence="6" id="KW-0472">Membrane</keyword>
<keyword evidence="4 8" id="KW-0479">Metal-binding</keyword>
<dbReference type="PANTHER" id="PTHR19359">
    <property type="entry name" value="CYTOCHROME B5"/>
    <property type="match status" value="1"/>
</dbReference>
<dbReference type="PRINTS" id="PR00363">
    <property type="entry name" value="CYTOCHROMEB5"/>
</dbReference>
<dbReference type="PROSITE" id="PS50255">
    <property type="entry name" value="CYTOCHROME_B5_2"/>
    <property type="match status" value="1"/>
</dbReference>
<dbReference type="PANTHER" id="PTHR19359:SF41">
    <property type="entry name" value="GEO08203P1"/>
    <property type="match status" value="1"/>
</dbReference>
<dbReference type="OrthoDB" id="260519at2759"/>
<dbReference type="Pfam" id="PF00173">
    <property type="entry name" value="Cyt-b5"/>
    <property type="match status" value="1"/>
</dbReference>
<dbReference type="InterPro" id="IPR050668">
    <property type="entry name" value="Cytochrome_b5"/>
</dbReference>
<evidence type="ECO:0000256" key="5">
    <source>
        <dbReference type="ARBA" id="ARBA00023004"/>
    </source>
</evidence>
<dbReference type="EMBL" id="GEZM01063612">
    <property type="protein sequence ID" value="JAV69049.1"/>
    <property type="molecule type" value="Transcribed_RNA"/>
</dbReference>
<dbReference type="SMART" id="SM01117">
    <property type="entry name" value="Cyt-b5"/>
    <property type="match status" value="1"/>
</dbReference>
<evidence type="ECO:0000256" key="8">
    <source>
        <dbReference type="RuleBase" id="RU362121"/>
    </source>
</evidence>
<gene>
    <name evidence="11" type="ORF">PPYR_01922</name>
</gene>
<dbReference type="EMBL" id="VVIM01000001">
    <property type="protein sequence ID" value="KAB0804952.1"/>
    <property type="molecule type" value="Genomic_DNA"/>
</dbReference>
<dbReference type="InterPro" id="IPR036400">
    <property type="entry name" value="Cyt_B5-like_heme/steroid_sf"/>
</dbReference>